<name>A0A832WGI7_9EURY</name>
<dbReference type="EMBL" id="DUJR01000034">
    <property type="protein sequence ID" value="HII60140.1"/>
    <property type="molecule type" value="Genomic_DNA"/>
</dbReference>
<sequence>MDKTLSVIVFLISLIIIFGIYFSSSNFSFKKVEINKSTINDFGDENILTFVPEVCDRFYYEKDGFDWERNINNIETVIIGSDAVVIEKGDFNETEILKELIENGYSVESCRGVYYYKNEKALSDRYIIVGNNLIIKANDISGIRWRYLQ</sequence>
<evidence type="ECO:0000256" key="1">
    <source>
        <dbReference type="SAM" id="Phobius"/>
    </source>
</evidence>
<feature type="transmembrane region" description="Helical" evidence="1">
    <location>
        <begin position="6"/>
        <end position="23"/>
    </location>
</feature>
<evidence type="ECO:0000313" key="3">
    <source>
        <dbReference type="Proteomes" id="UP000645676"/>
    </source>
</evidence>
<reference evidence="2" key="1">
    <citation type="journal article" date="2020" name="bioRxiv">
        <title>A rank-normalized archaeal taxonomy based on genome phylogeny resolves widespread incomplete and uneven classifications.</title>
        <authorList>
            <person name="Rinke C."/>
            <person name="Chuvochina M."/>
            <person name="Mussig A.J."/>
            <person name="Chaumeil P.-A."/>
            <person name="Waite D.W."/>
            <person name="Whitman W.B."/>
            <person name="Parks D.H."/>
            <person name="Hugenholtz P."/>
        </authorList>
    </citation>
    <scope>NUCLEOTIDE SEQUENCE</scope>
    <source>
        <strain evidence="2">UBA8849</strain>
    </source>
</reference>
<dbReference type="AlphaFoldDB" id="A0A832WGI7"/>
<keyword evidence="1" id="KW-0472">Membrane</keyword>
<keyword evidence="1" id="KW-1133">Transmembrane helix</keyword>
<protein>
    <submittedName>
        <fullName evidence="2">Uncharacterized protein</fullName>
    </submittedName>
</protein>
<accession>A0A832WGI7</accession>
<evidence type="ECO:0000313" key="2">
    <source>
        <dbReference type="EMBL" id="HII60140.1"/>
    </source>
</evidence>
<dbReference type="Proteomes" id="UP000645676">
    <property type="component" value="Unassembled WGS sequence"/>
</dbReference>
<proteinExistence type="predicted"/>
<comment type="caution">
    <text evidence="2">The sequence shown here is derived from an EMBL/GenBank/DDBJ whole genome shotgun (WGS) entry which is preliminary data.</text>
</comment>
<keyword evidence="1" id="KW-0812">Transmembrane</keyword>
<dbReference type="RefSeq" id="WP_064496843.1">
    <property type="nucleotide sequence ID" value="NC_000909.1"/>
</dbReference>
<gene>
    <name evidence="2" type="ORF">HA335_06205</name>
</gene>
<organism evidence="2 3">
    <name type="scientific">Methanocaldococcus jannaschii</name>
    <dbReference type="NCBI Taxonomy" id="2190"/>
    <lineage>
        <taxon>Archaea</taxon>
        <taxon>Methanobacteriati</taxon>
        <taxon>Methanobacteriota</taxon>
        <taxon>Methanomada group</taxon>
        <taxon>Methanococci</taxon>
        <taxon>Methanococcales</taxon>
        <taxon>Methanocaldococcaceae</taxon>
        <taxon>Methanocaldococcus</taxon>
    </lineage>
</organism>